<feature type="chain" id="PRO_5047062028" evidence="1">
    <location>
        <begin position="22"/>
        <end position="480"/>
    </location>
</feature>
<accession>A0ABU4W7M1</accession>
<name>A0ABU4W7M1_9FUSO</name>
<reference evidence="3" key="1">
    <citation type="submission" date="2023-07" db="EMBL/GenBank/DDBJ databases">
        <authorList>
            <person name="Colorado M.A."/>
            <person name="Villamil L.M."/>
            <person name="Melo J.F."/>
            <person name="Rodriguez J.A."/>
            <person name="Ruiz R.Y."/>
        </authorList>
    </citation>
    <scope>NUCLEOTIDE SEQUENCE [LARGE SCALE GENOMIC DNA]</scope>
    <source>
        <strain evidence="3">C33</strain>
    </source>
</reference>
<gene>
    <name evidence="2" type="ORF">RFV38_00715</name>
</gene>
<dbReference type="RefSeq" id="WP_320312445.1">
    <property type="nucleotide sequence ID" value="NZ_JAVIKH010000001.1"/>
</dbReference>
<evidence type="ECO:0000256" key="1">
    <source>
        <dbReference type="SAM" id="SignalP"/>
    </source>
</evidence>
<dbReference type="InterPro" id="IPR025515">
    <property type="entry name" value="DUF4403"/>
</dbReference>
<proteinExistence type="predicted"/>
<evidence type="ECO:0000313" key="2">
    <source>
        <dbReference type="EMBL" id="MDX8335032.1"/>
    </source>
</evidence>
<protein>
    <submittedName>
        <fullName evidence="2">DUF4403 family protein</fullName>
    </submittedName>
</protein>
<dbReference type="Pfam" id="PF14356">
    <property type="entry name" value="DUF4403"/>
    <property type="match status" value="1"/>
</dbReference>
<sequence length="480" mass="53483">MNKHLLKLLILGLTLNSIGYADENTTSKIDIDISMKKSIVEDIINNQLPYTIEDSGSGNQIFNGNKNNLLGVGLDLLGAVDKKFSQFSESFIWAYKINRSPVNFSAQEQKVQAVTNIDGLFKASWSRNSQNTEITLNGTAGISSIISISPDWQINANSSPFLNISNDNLPLNLNLYGFNFKTDINIGDSLEKSIVSKLAQATKELDSKIQSFNLKELVEKYWLKFKEPILVNPEYNLWLTVDPTSARYSNLVTTESDLGIKVGTDVNLHLYFGDKPAPLNLTTLPSMNFGFVNDSFNIILPVSTSYKSLNEIINKNFNNKKIEIFSGVSSTIKNVNLSSKDSTLYATSEFDFSILGFLHPTGTVVAHLKPNFDQTTGTLTGNDFDYTLETNSFILKIANSIFKNKIINTVKTNYLSFNPASEIKLAQDYLQKKVENIELEKNVNLKSTIDTFKIVNLKIDDEFISATLDTTGKSTLEISQ</sequence>
<dbReference type="Proteomes" id="UP001279681">
    <property type="component" value="Unassembled WGS sequence"/>
</dbReference>
<keyword evidence="1" id="KW-0732">Signal</keyword>
<comment type="caution">
    <text evidence="2">The sequence shown here is derived from an EMBL/GenBank/DDBJ whole genome shotgun (WGS) entry which is preliminary data.</text>
</comment>
<organism evidence="2 3">
    <name type="scientific">Candidatus Cetobacterium colombiensis</name>
    <dbReference type="NCBI Taxonomy" id="3073100"/>
    <lineage>
        <taxon>Bacteria</taxon>
        <taxon>Fusobacteriati</taxon>
        <taxon>Fusobacteriota</taxon>
        <taxon>Fusobacteriia</taxon>
        <taxon>Fusobacteriales</taxon>
        <taxon>Fusobacteriaceae</taxon>
        <taxon>Cetobacterium</taxon>
    </lineage>
</organism>
<evidence type="ECO:0000313" key="3">
    <source>
        <dbReference type="Proteomes" id="UP001279681"/>
    </source>
</evidence>
<dbReference type="EMBL" id="JAVIKH010000001">
    <property type="protein sequence ID" value="MDX8335032.1"/>
    <property type="molecule type" value="Genomic_DNA"/>
</dbReference>
<feature type="signal peptide" evidence="1">
    <location>
        <begin position="1"/>
        <end position="21"/>
    </location>
</feature>
<keyword evidence="3" id="KW-1185">Reference proteome</keyword>